<dbReference type="STRING" id="247490.KSU1_C1078"/>
<evidence type="ECO:0000256" key="1">
    <source>
        <dbReference type="SAM" id="Phobius"/>
    </source>
</evidence>
<protein>
    <submittedName>
        <fullName evidence="2">Uncharacterized protein</fullName>
    </submittedName>
</protein>
<dbReference type="EMBL" id="BAFH01000003">
    <property type="protein sequence ID" value="GAB62674.1"/>
    <property type="molecule type" value="Genomic_DNA"/>
</dbReference>
<feature type="transmembrane region" description="Helical" evidence="1">
    <location>
        <begin position="6"/>
        <end position="32"/>
    </location>
</feature>
<evidence type="ECO:0000313" key="2">
    <source>
        <dbReference type="EMBL" id="GAB62674.1"/>
    </source>
</evidence>
<keyword evidence="3" id="KW-1185">Reference proteome</keyword>
<keyword evidence="1" id="KW-0812">Transmembrane</keyword>
<comment type="caution">
    <text evidence="2">The sequence shown here is derived from an EMBL/GenBank/DDBJ whole genome shotgun (WGS) entry which is preliminary data.</text>
</comment>
<accession>I3ILS9</accession>
<dbReference type="AlphaFoldDB" id="I3ILS9"/>
<proteinExistence type="predicted"/>
<reference evidence="2 3" key="1">
    <citation type="journal article" date="2012" name="FEBS Lett.">
        <title>Anammox organism KSU-1 expresses a NirK-type copper-containing nitrite reductase instead of a NirS-type with cytochrome cd1.</title>
        <authorList>
            <person name="Hira D."/>
            <person name="Toh H."/>
            <person name="Migita C.T."/>
            <person name="Okubo H."/>
            <person name="Nishiyama T."/>
            <person name="Hattori M."/>
            <person name="Furukawa K."/>
            <person name="Fujii T."/>
        </authorList>
    </citation>
    <scope>NUCLEOTIDE SEQUENCE [LARGE SCALE GENOMIC DNA]</scope>
</reference>
<evidence type="ECO:0000313" key="3">
    <source>
        <dbReference type="Proteomes" id="UP000002985"/>
    </source>
</evidence>
<sequence>MFGIEISAASFLAGLAVGGFFAGVVIFVYFLCAYRELDAAYQAQILEWLQRRDAGGNKTP</sequence>
<keyword evidence="1" id="KW-0472">Membrane</keyword>
<dbReference type="Proteomes" id="UP000002985">
    <property type="component" value="Unassembled WGS sequence"/>
</dbReference>
<name>I3ILS9_9BACT</name>
<keyword evidence="1" id="KW-1133">Transmembrane helix</keyword>
<organism evidence="2 3">
    <name type="scientific">Candidatus Jettenia caeni</name>
    <dbReference type="NCBI Taxonomy" id="247490"/>
    <lineage>
        <taxon>Bacteria</taxon>
        <taxon>Pseudomonadati</taxon>
        <taxon>Planctomycetota</taxon>
        <taxon>Candidatus Brocadiia</taxon>
        <taxon>Candidatus Brocadiales</taxon>
        <taxon>Candidatus Brocadiaceae</taxon>
        <taxon>Candidatus Jettenia</taxon>
    </lineage>
</organism>
<gene>
    <name evidence="2" type="ORF">KSU1_C1078</name>
</gene>